<dbReference type="InterPro" id="IPR036179">
    <property type="entry name" value="Ig-like_dom_sf"/>
</dbReference>
<keyword evidence="1" id="KW-0472">Membrane</keyword>
<dbReference type="InterPro" id="IPR007110">
    <property type="entry name" value="Ig-like_dom"/>
</dbReference>
<dbReference type="InterPro" id="IPR013783">
    <property type="entry name" value="Ig-like_fold"/>
</dbReference>
<feature type="domain" description="Ig-like" evidence="2">
    <location>
        <begin position="40"/>
        <end position="137"/>
    </location>
</feature>
<keyword evidence="1" id="KW-0812">Transmembrane</keyword>
<dbReference type="SUPFAM" id="SSF48726">
    <property type="entry name" value="Immunoglobulin"/>
    <property type="match status" value="1"/>
</dbReference>
<dbReference type="PANTHER" id="PTHR45889">
    <property type="entry name" value="IG-LIKE DOMAIN-CONTAINING PROTEIN"/>
    <property type="match status" value="1"/>
</dbReference>
<sequence>MYDIPYQIRHTSFLRGRMLHYVGITIVAIGVLFSHTAEADIIVQHPQNVTVIEGTPLTLPCSVNASYDGATVAWVRDGTVVLDVGTDPGYEWDLSNNDTDNYDLRITHPDVEVDNTIFACRVSWQGQDFLSENAHVLVAVAPMDAYFVDADGNPITERLVLEPNVNFTATCYVRNGNPASYIPTESNEITQCASVREAKSSFLDIVIDSQPGDRNNTLTMFAQFTWVTTNDPCLVGGSFSCSGYNLVNENNYHTASIYYDFKSTPEVSIKDYVEEIALDETEGVTLQCTGNGVAPLTIQWFKVTYKNRCG</sequence>
<dbReference type="GeneID" id="106805969"/>
<proteinExistence type="predicted"/>
<protein>
    <submittedName>
        <fullName evidence="4">Uncharacterized protein LOC106805969</fullName>
    </submittedName>
</protein>
<dbReference type="PROSITE" id="PS50835">
    <property type="entry name" value="IG_LIKE"/>
    <property type="match status" value="2"/>
</dbReference>
<evidence type="ECO:0000259" key="2">
    <source>
        <dbReference type="PROSITE" id="PS50835"/>
    </source>
</evidence>
<evidence type="ECO:0000313" key="3">
    <source>
        <dbReference type="Proteomes" id="UP000695022"/>
    </source>
</evidence>
<gene>
    <name evidence="4" type="primary">LOC106805969</name>
</gene>
<reference evidence="4" key="1">
    <citation type="submission" date="2025-08" db="UniProtKB">
        <authorList>
            <consortium name="RefSeq"/>
        </authorList>
    </citation>
    <scope>IDENTIFICATION</scope>
</reference>
<organism evidence="3 4">
    <name type="scientific">Priapulus caudatus</name>
    <name type="common">Priapulid worm</name>
    <dbReference type="NCBI Taxonomy" id="37621"/>
    <lineage>
        <taxon>Eukaryota</taxon>
        <taxon>Metazoa</taxon>
        <taxon>Ecdysozoa</taxon>
        <taxon>Scalidophora</taxon>
        <taxon>Priapulida</taxon>
        <taxon>Priapulimorpha</taxon>
        <taxon>Priapulimorphida</taxon>
        <taxon>Priapulidae</taxon>
        <taxon>Priapulus</taxon>
    </lineage>
</organism>
<dbReference type="Proteomes" id="UP000695022">
    <property type="component" value="Unplaced"/>
</dbReference>
<dbReference type="SMART" id="SM00409">
    <property type="entry name" value="IG"/>
    <property type="match status" value="1"/>
</dbReference>
<accession>A0ABM1DTJ3</accession>
<dbReference type="RefSeq" id="XP_014663264.1">
    <property type="nucleotide sequence ID" value="XM_014807778.1"/>
</dbReference>
<dbReference type="PANTHER" id="PTHR45889:SF8">
    <property type="entry name" value="IG-LIKE DOMAIN-CONTAINING PROTEIN"/>
    <property type="match status" value="1"/>
</dbReference>
<name>A0ABM1DTJ3_PRICU</name>
<feature type="transmembrane region" description="Helical" evidence="1">
    <location>
        <begin position="18"/>
        <end position="37"/>
    </location>
</feature>
<keyword evidence="3" id="KW-1185">Reference proteome</keyword>
<evidence type="ECO:0000313" key="4">
    <source>
        <dbReference type="RefSeq" id="XP_014663264.1"/>
    </source>
</evidence>
<keyword evidence="1" id="KW-1133">Transmembrane helix</keyword>
<feature type="domain" description="Ig-like" evidence="2">
    <location>
        <begin position="265"/>
        <end position="302"/>
    </location>
</feature>
<evidence type="ECO:0000256" key="1">
    <source>
        <dbReference type="SAM" id="Phobius"/>
    </source>
</evidence>
<dbReference type="InterPro" id="IPR003599">
    <property type="entry name" value="Ig_sub"/>
</dbReference>
<dbReference type="Gene3D" id="2.60.40.10">
    <property type="entry name" value="Immunoglobulins"/>
    <property type="match status" value="1"/>
</dbReference>